<dbReference type="Proteomes" id="UP001519295">
    <property type="component" value="Unassembled WGS sequence"/>
</dbReference>
<accession>A0ABS4VNV4</accession>
<evidence type="ECO:0000313" key="1">
    <source>
        <dbReference type="EMBL" id="MBP2365596.1"/>
    </source>
</evidence>
<evidence type="ECO:0000313" key="2">
    <source>
        <dbReference type="Proteomes" id="UP001519295"/>
    </source>
</evidence>
<sequence>MSGTTGRTGLREPCVPVGVDEGEELVEFVVGRERVAGHVVEGLDRVHAPVSPDPEI</sequence>
<protein>
    <submittedName>
        <fullName evidence="1">Uncharacterized protein</fullName>
    </submittedName>
</protein>
<proteinExistence type="predicted"/>
<dbReference type="EMBL" id="JAGINU010000001">
    <property type="protein sequence ID" value="MBP2365596.1"/>
    <property type="molecule type" value="Genomic_DNA"/>
</dbReference>
<organism evidence="1 2">
    <name type="scientific">Pseudonocardia parietis</name>
    <dbReference type="NCBI Taxonomy" id="570936"/>
    <lineage>
        <taxon>Bacteria</taxon>
        <taxon>Bacillati</taxon>
        <taxon>Actinomycetota</taxon>
        <taxon>Actinomycetes</taxon>
        <taxon>Pseudonocardiales</taxon>
        <taxon>Pseudonocardiaceae</taxon>
        <taxon>Pseudonocardia</taxon>
    </lineage>
</organism>
<dbReference type="RefSeq" id="WP_210025482.1">
    <property type="nucleotide sequence ID" value="NZ_JAGINU010000001.1"/>
</dbReference>
<reference evidence="1 2" key="1">
    <citation type="submission" date="2021-03" db="EMBL/GenBank/DDBJ databases">
        <title>Sequencing the genomes of 1000 actinobacteria strains.</title>
        <authorList>
            <person name="Klenk H.-P."/>
        </authorList>
    </citation>
    <scope>NUCLEOTIDE SEQUENCE [LARGE SCALE GENOMIC DNA]</scope>
    <source>
        <strain evidence="1 2">DSM 45256</strain>
    </source>
</reference>
<name>A0ABS4VNV4_9PSEU</name>
<comment type="caution">
    <text evidence="1">The sequence shown here is derived from an EMBL/GenBank/DDBJ whole genome shotgun (WGS) entry which is preliminary data.</text>
</comment>
<keyword evidence="2" id="KW-1185">Reference proteome</keyword>
<gene>
    <name evidence="1" type="ORF">JOF36_001292</name>
</gene>